<comment type="caution">
    <text evidence="1">The sequence shown here is derived from an EMBL/GenBank/DDBJ whole genome shotgun (WGS) entry which is preliminary data.</text>
</comment>
<evidence type="ECO:0000313" key="2">
    <source>
        <dbReference type="Proteomes" id="UP001152888"/>
    </source>
</evidence>
<sequence>MFSDGVYYFENHQHQGAIINIKPMLIRSIKKWRQVDFSRCAVISS</sequence>
<organism evidence="1 2">
    <name type="scientific">Acanthoscelides obtectus</name>
    <name type="common">Bean weevil</name>
    <name type="synonym">Bruchus obtectus</name>
    <dbReference type="NCBI Taxonomy" id="200917"/>
    <lineage>
        <taxon>Eukaryota</taxon>
        <taxon>Metazoa</taxon>
        <taxon>Ecdysozoa</taxon>
        <taxon>Arthropoda</taxon>
        <taxon>Hexapoda</taxon>
        <taxon>Insecta</taxon>
        <taxon>Pterygota</taxon>
        <taxon>Neoptera</taxon>
        <taxon>Endopterygota</taxon>
        <taxon>Coleoptera</taxon>
        <taxon>Polyphaga</taxon>
        <taxon>Cucujiformia</taxon>
        <taxon>Chrysomeloidea</taxon>
        <taxon>Chrysomelidae</taxon>
        <taxon>Bruchinae</taxon>
        <taxon>Bruchini</taxon>
        <taxon>Acanthoscelides</taxon>
    </lineage>
</organism>
<gene>
    <name evidence="1" type="ORF">ACAOBT_LOCUS13130</name>
</gene>
<evidence type="ECO:0000313" key="1">
    <source>
        <dbReference type="EMBL" id="CAH1978258.1"/>
    </source>
</evidence>
<dbReference type="EMBL" id="CAKOFQ010006871">
    <property type="protein sequence ID" value="CAH1978258.1"/>
    <property type="molecule type" value="Genomic_DNA"/>
</dbReference>
<name>A0A9P0PAX3_ACAOB</name>
<dbReference type="AlphaFoldDB" id="A0A9P0PAX3"/>
<protein>
    <submittedName>
        <fullName evidence="1">Uncharacterized protein</fullName>
    </submittedName>
</protein>
<accession>A0A9P0PAX3</accession>
<reference evidence="1" key="1">
    <citation type="submission" date="2022-03" db="EMBL/GenBank/DDBJ databases">
        <authorList>
            <person name="Sayadi A."/>
        </authorList>
    </citation>
    <scope>NUCLEOTIDE SEQUENCE</scope>
</reference>
<proteinExistence type="predicted"/>
<dbReference type="Proteomes" id="UP001152888">
    <property type="component" value="Unassembled WGS sequence"/>
</dbReference>
<keyword evidence="2" id="KW-1185">Reference proteome</keyword>